<accession>A0A510DUJ5</accession>
<dbReference type="NCBIfam" id="TIGR00308">
    <property type="entry name" value="TRM1"/>
    <property type="match status" value="1"/>
</dbReference>
<evidence type="ECO:0000256" key="7">
    <source>
        <dbReference type="ARBA" id="ARBA00022833"/>
    </source>
</evidence>
<protein>
    <recommendedName>
        <fullName evidence="9 10">tRNA (guanine(26)-N(2))-dimethyltransferase</fullName>
        <ecNumber evidence="9 10">2.1.1.216</ecNumber>
    </recommendedName>
    <alternativeName>
        <fullName evidence="10">tRNA 2,2-dimethylguanosine-26 methyltransferase</fullName>
    </alternativeName>
    <alternativeName>
        <fullName evidence="10">tRNA(guanine-26,N(2)-N(2)) methyltransferase</fullName>
    </alternativeName>
    <alternativeName>
        <fullName evidence="10">tRNA(m(2,2)G26)dimethyltransferase</fullName>
    </alternativeName>
</protein>
<reference evidence="15" key="1">
    <citation type="submission" date="2018-09" db="EMBL/GenBank/DDBJ databases">
        <title>Complete Genome Sequencing of Sulfolobus sp. JCM 16834.</title>
        <authorList>
            <person name="Kato S."/>
            <person name="Itoh T."/>
            <person name="Ohkuma M."/>
        </authorList>
    </citation>
    <scope>NUCLEOTIDE SEQUENCE [LARGE SCALE GENOMIC DNA]</scope>
    <source>
        <strain evidence="15">IC-007</strain>
    </source>
</reference>
<evidence type="ECO:0000313" key="13">
    <source>
        <dbReference type="EMBL" id="BBG26610.1"/>
    </source>
</evidence>
<reference evidence="13 14" key="2">
    <citation type="journal article" date="2020" name="Int. J. Syst. Evol. Microbiol.">
        <title>Sulfuracidifex tepidarius gen. nov., sp. nov. and transfer of Sulfolobus metallicus Huber and Stetter 1992 to the genus Sulfuracidifex as Sulfuracidifex metallicus comb. nov.</title>
        <authorList>
            <person name="Itoh T."/>
            <person name="Miura T."/>
            <person name="Sakai H.D."/>
            <person name="Kato S."/>
            <person name="Ohkuma M."/>
            <person name="Takashina T."/>
        </authorList>
    </citation>
    <scope>NUCLEOTIDE SEQUENCE</scope>
    <source>
        <strain evidence="12 14">IC-006</strain>
        <strain evidence="13">IC-007</strain>
    </source>
</reference>
<dbReference type="Proteomes" id="UP000325030">
    <property type="component" value="Chromosome"/>
</dbReference>
<dbReference type="InterPro" id="IPR029063">
    <property type="entry name" value="SAM-dependent_MTases_sf"/>
</dbReference>
<comment type="function">
    <text evidence="10">Dimethylates a single guanine residue at position 26 of a number of tRNAs using S-adenosyl-L-methionine as donor of the methyl groups.</text>
</comment>
<feature type="binding site" evidence="10">
    <location>
        <position position="117"/>
    </location>
    <ligand>
        <name>S-adenosyl-L-methionine</name>
        <dbReference type="ChEBI" id="CHEBI:59789"/>
    </ligand>
</feature>
<feature type="binding site" evidence="10">
    <location>
        <position position="266"/>
    </location>
    <ligand>
        <name>Zn(2+)</name>
        <dbReference type="ChEBI" id="CHEBI:29105"/>
    </ligand>
</feature>
<evidence type="ECO:0000313" key="15">
    <source>
        <dbReference type="Proteomes" id="UP000325030"/>
    </source>
</evidence>
<dbReference type="GO" id="GO:0160104">
    <property type="term" value="F:tRNA (guanine(26)-N2)-dimethyltransferase activity"/>
    <property type="evidence" value="ECO:0007669"/>
    <property type="project" value="UniProtKB-UniRule"/>
</dbReference>
<sequence>MSLMKKIEIKEGKAVLHIPDPKEYTVDGKFDPAWSPVFYNPRMKLNRDISVAVAKVFSPKTVIDAFSASGVRGIRYALESGVGHIIFNDVDKNAVDLIKENIELNSIPSYEIYNMEANALLDVKRGVFIDIDPFGSPSPFIQASMRSTGRRGLIGFTATDLSPLEGSSPKACMRKYGATNKRKLSFSKEVGIRILIGRIAKDAAVEEKGIFPVLSFYHGHFFRVFVRVEEGATKADNSLEKMGFVAECERCGYHKFSSDPCDLRRCDYCGCEMNVAGPLWLGQLQDKSLLQQLHLEGEAEKIVSKMRAEATAPPFYYSLDKLSSRLRLSAVPSTSDIVECTSGFYTHFDPKGIKTDLSFEKVIECIKKFVR</sequence>
<accession>A0A510E3F0</accession>
<evidence type="ECO:0000313" key="12">
    <source>
        <dbReference type="EMBL" id="BBG23855.1"/>
    </source>
</evidence>
<feature type="binding site" evidence="10">
    <location>
        <position position="116"/>
    </location>
    <ligand>
        <name>S-adenosyl-L-methionine</name>
        <dbReference type="ChEBI" id="CHEBI:59789"/>
    </ligand>
</feature>
<evidence type="ECO:0000256" key="1">
    <source>
        <dbReference type="ARBA" id="ARBA00022555"/>
    </source>
</evidence>
<feature type="binding site" evidence="10">
    <location>
        <position position="248"/>
    </location>
    <ligand>
        <name>Zn(2+)</name>
        <dbReference type="ChEBI" id="CHEBI:29105"/>
    </ligand>
</feature>
<dbReference type="GO" id="GO:0000049">
    <property type="term" value="F:tRNA binding"/>
    <property type="evidence" value="ECO:0007669"/>
    <property type="project" value="UniProtKB-UniRule"/>
</dbReference>
<dbReference type="PANTHER" id="PTHR10631:SF3">
    <property type="entry name" value="TRNA (GUANINE(26)-N(2))-DIMETHYLTRANSFERASE"/>
    <property type="match status" value="1"/>
</dbReference>
<evidence type="ECO:0000256" key="4">
    <source>
        <dbReference type="ARBA" id="ARBA00022691"/>
    </source>
</evidence>
<dbReference type="PANTHER" id="PTHR10631">
    <property type="entry name" value="N 2 ,N 2 -DIMETHYLGUANOSINE TRNA METHYLTRANSFERASE"/>
    <property type="match status" value="1"/>
</dbReference>
<dbReference type="GO" id="GO:0002940">
    <property type="term" value="P:tRNA N2-guanine methylation"/>
    <property type="evidence" value="ECO:0007669"/>
    <property type="project" value="TreeGrafter"/>
</dbReference>
<name>A0A510E3F0_9CREN</name>
<dbReference type="SUPFAM" id="SSF53335">
    <property type="entry name" value="S-adenosyl-L-methionine-dependent methyltransferases"/>
    <property type="match status" value="1"/>
</dbReference>
<feature type="binding site" evidence="10">
    <location>
        <position position="269"/>
    </location>
    <ligand>
        <name>Zn(2+)</name>
        <dbReference type="ChEBI" id="CHEBI:29105"/>
    </ligand>
</feature>
<keyword evidence="4 10" id="KW-0949">S-adenosyl-L-methionine</keyword>
<dbReference type="Proteomes" id="UP000322983">
    <property type="component" value="Chromosome"/>
</dbReference>
<keyword evidence="1 10" id="KW-0820">tRNA-binding</keyword>
<keyword evidence="7 10" id="KW-0862">Zinc</keyword>
<evidence type="ECO:0000256" key="9">
    <source>
        <dbReference type="ARBA" id="ARBA00039099"/>
    </source>
</evidence>
<dbReference type="EMBL" id="AP018929">
    <property type="protein sequence ID" value="BBG23855.1"/>
    <property type="molecule type" value="Genomic_DNA"/>
</dbReference>
<dbReference type="Gene3D" id="3.30.56.70">
    <property type="entry name" value="N2,N2-dimethylguanosine tRNA methyltransferase, C-terminal domain"/>
    <property type="match status" value="1"/>
</dbReference>
<evidence type="ECO:0000256" key="2">
    <source>
        <dbReference type="ARBA" id="ARBA00022603"/>
    </source>
</evidence>
<dbReference type="HAMAP" id="MF_00290">
    <property type="entry name" value="tRNA_dimethyltr_TRM1"/>
    <property type="match status" value="1"/>
</dbReference>
<dbReference type="EMBL" id="AP018930">
    <property type="protein sequence ID" value="BBG26610.1"/>
    <property type="molecule type" value="Genomic_DNA"/>
</dbReference>
<dbReference type="EC" id="2.1.1.216" evidence="9 10"/>
<evidence type="ECO:0000256" key="11">
    <source>
        <dbReference type="PROSITE-ProRule" id="PRU00958"/>
    </source>
</evidence>
<dbReference type="KEGG" id="step:IC006_1151"/>
<dbReference type="InterPro" id="IPR002905">
    <property type="entry name" value="Trm1"/>
</dbReference>
<evidence type="ECO:0000256" key="10">
    <source>
        <dbReference type="HAMAP-Rule" id="MF_00290"/>
    </source>
</evidence>
<dbReference type="InterPro" id="IPR042296">
    <property type="entry name" value="tRNA_met_Trm1_C"/>
</dbReference>
<organism evidence="13 15">
    <name type="scientific">Sulfuracidifex tepidarius</name>
    <dbReference type="NCBI Taxonomy" id="1294262"/>
    <lineage>
        <taxon>Archaea</taxon>
        <taxon>Thermoproteota</taxon>
        <taxon>Thermoprotei</taxon>
        <taxon>Sulfolobales</taxon>
        <taxon>Sulfolobaceae</taxon>
        <taxon>Sulfuracidifex</taxon>
    </lineage>
</organism>
<evidence type="ECO:0000256" key="5">
    <source>
        <dbReference type="ARBA" id="ARBA00022694"/>
    </source>
</evidence>
<feature type="binding site" evidence="10">
    <location>
        <position position="72"/>
    </location>
    <ligand>
        <name>S-adenosyl-L-methionine</name>
        <dbReference type="ChEBI" id="CHEBI:59789"/>
    </ligand>
</feature>
<keyword evidence="6 10" id="KW-0479">Metal-binding</keyword>
<comment type="catalytic activity">
    <reaction evidence="10">
        <text>guanosine(26) in tRNA + 2 S-adenosyl-L-methionine = N(2)-dimethylguanosine(26) in tRNA + 2 S-adenosyl-L-homocysteine + 2 H(+)</text>
        <dbReference type="Rhea" id="RHEA:43140"/>
        <dbReference type="Rhea" id="RHEA-COMP:10359"/>
        <dbReference type="Rhea" id="RHEA-COMP:10360"/>
        <dbReference type="ChEBI" id="CHEBI:15378"/>
        <dbReference type="ChEBI" id="CHEBI:57856"/>
        <dbReference type="ChEBI" id="CHEBI:59789"/>
        <dbReference type="ChEBI" id="CHEBI:74269"/>
        <dbReference type="ChEBI" id="CHEBI:74513"/>
        <dbReference type="EC" id="2.1.1.216"/>
    </reaction>
</comment>
<dbReference type="Pfam" id="PF02005">
    <property type="entry name" value="TRM"/>
    <property type="match status" value="1"/>
</dbReference>
<keyword evidence="8 10" id="KW-0694">RNA-binding</keyword>
<evidence type="ECO:0000256" key="8">
    <source>
        <dbReference type="ARBA" id="ARBA00022884"/>
    </source>
</evidence>
<evidence type="ECO:0000313" key="14">
    <source>
        <dbReference type="Proteomes" id="UP000322983"/>
    </source>
</evidence>
<dbReference type="PROSITE" id="PS51626">
    <property type="entry name" value="SAM_MT_TRM1"/>
    <property type="match status" value="1"/>
</dbReference>
<dbReference type="Gene3D" id="3.40.50.150">
    <property type="entry name" value="Vaccinia Virus protein VP39"/>
    <property type="match status" value="1"/>
</dbReference>
<feature type="binding site" evidence="10">
    <location>
        <position position="47"/>
    </location>
    <ligand>
        <name>S-adenosyl-L-methionine</name>
        <dbReference type="ChEBI" id="CHEBI:59789"/>
    </ligand>
</feature>
<feature type="binding site" evidence="10">
    <location>
        <position position="89"/>
    </location>
    <ligand>
        <name>S-adenosyl-L-methionine</name>
        <dbReference type="ChEBI" id="CHEBI:59789"/>
    </ligand>
</feature>
<dbReference type="AlphaFoldDB" id="A0A510E3F0"/>
<dbReference type="STRING" id="1294262.GCA_001316085_01102"/>
<dbReference type="InterPro" id="IPR022923">
    <property type="entry name" value="TRM1_arc_bac"/>
</dbReference>
<evidence type="ECO:0000256" key="3">
    <source>
        <dbReference type="ARBA" id="ARBA00022679"/>
    </source>
</evidence>
<evidence type="ECO:0000256" key="6">
    <source>
        <dbReference type="ARBA" id="ARBA00022723"/>
    </source>
</evidence>
<dbReference type="GO" id="GO:0046872">
    <property type="term" value="F:metal ion binding"/>
    <property type="evidence" value="ECO:0007669"/>
    <property type="project" value="UniProtKB-KW"/>
</dbReference>
<dbReference type="FunFam" id="3.40.50.150:FF:000272">
    <property type="entry name" value="tRNA (guanine(26)-N(2))-dimethyltransferase"/>
    <property type="match status" value="1"/>
</dbReference>
<feature type="binding site" evidence="10">
    <location>
        <position position="251"/>
    </location>
    <ligand>
        <name>Zn(2+)</name>
        <dbReference type="ChEBI" id="CHEBI:29105"/>
    </ligand>
</feature>
<keyword evidence="14" id="KW-1185">Reference proteome</keyword>
<proteinExistence type="inferred from homology"/>
<keyword evidence="2 10" id="KW-0489">Methyltransferase</keyword>
<keyword evidence="5 10" id="KW-0819">tRNA processing</keyword>
<keyword evidence="3 10" id="KW-0808">Transferase</keyword>
<gene>
    <name evidence="10" type="primary">trm1</name>
    <name evidence="12" type="ORF">IC006_1151</name>
    <name evidence="13" type="ORF">IC007_1126</name>
</gene>
<comment type="similarity">
    <text evidence="10 11">Belongs to the class I-like SAM-binding methyltransferase superfamily. Trm1 family.</text>
</comment>